<sequence>MSQRTILVAQVAHFSGFDDEVQDVFSDEENKADESKADAEVTEKQAGNEKPI</sequence>
<feature type="non-terminal residue" evidence="2">
    <location>
        <position position="1"/>
    </location>
</feature>
<reference evidence="2" key="1">
    <citation type="journal article" date="2019" name="Sci. Rep.">
        <title>Draft genome of Tanacetum cinerariifolium, the natural source of mosquito coil.</title>
        <authorList>
            <person name="Yamashiro T."/>
            <person name="Shiraishi A."/>
            <person name="Satake H."/>
            <person name="Nakayama K."/>
        </authorList>
    </citation>
    <scope>NUCLEOTIDE SEQUENCE</scope>
</reference>
<feature type="compositionally biased region" description="Basic and acidic residues" evidence="1">
    <location>
        <begin position="28"/>
        <end position="52"/>
    </location>
</feature>
<comment type="caution">
    <text evidence="2">The sequence shown here is derived from an EMBL/GenBank/DDBJ whole genome shotgun (WGS) entry which is preliminary data.</text>
</comment>
<gene>
    <name evidence="2" type="ORF">Tci_884973</name>
</gene>
<protein>
    <submittedName>
        <fullName evidence="2">Uncharacterized protein</fullName>
    </submittedName>
</protein>
<name>A0A699TZG7_TANCI</name>
<evidence type="ECO:0000256" key="1">
    <source>
        <dbReference type="SAM" id="MobiDB-lite"/>
    </source>
</evidence>
<dbReference type="AlphaFoldDB" id="A0A699TZG7"/>
<evidence type="ECO:0000313" key="2">
    <source>
        <dbReference type="EMBL" id="GFD13004.1"/>
    </source>
</evidence>
<organism evidence="2">
    <name type="scientific">Tanacetum cinerariifolium</name>
    <name type="common">Dalmatian daisy</name>
    <name type="synonym">Chrysanthemum cinerariifolium</name>
    <dbReference type="NCBI Taxonomy" id="118510"/>
    <lineage>
        <taxon>Eukaryota</taxon>
        <taxon>Viridiplantae</taxon>
        <taxon>Streptophyta</taxon>
        <taxon>Embryophyta</taxon>
        <taxon>Tracheophyta</taxon>
        <taxon>Spermatophyta</taxon>
        <taxon>Magnoliopsida</taxon>
        <taxon>eudicotyledons</taxon>
        <taxon>Gunneridae</taxon>
        <taxon>Pentapetalae</taxon>
        <taxon>asterids</taxon>
        <taxon>campanulids</taxon>
        <taxon>Asterales</taxon>
        <taxon>Asteraceae</taxon>
        <taxon>Asteroideae</taxon>
        <taxon>Anthemideae</taxon>
        <taxon>Anthemidinae</taxon>
        <taxon>Tanacetum</taxon>
    </lineage>
</organism>
<dbReference type="EMBL" id="BKCJ011269504">
    <property type="protein sequence ID" value="GFD13004.1"/>
    <property type="molecule type" value="Genomic_DNA"/>
</dbReference>
<accession>A0A699TZG7</accession>
<proteinExistence type="predicted"/>
<feature type="region of interest" description="Disordered" evidence="1">
    <location>
        <begin position="25"/>
        <end position="52"/>
    </location>
</feature>